<organism evidence="2 3">
    <name type="scientific">Ceratosolen solmsi marchali</name>
    <dbReference type="NCBI Taxonomy" id="326594"/>
    <lineage>
        <taxon>Eukaryota</taxon>
        <taxon>Metazoa</taxon>
        <taxon>Ecdysozoa</taxon>
        <taxon>Arthropoda</taxon>
        <taxon>Hexapoda</taxon>
        <taxon>Insecta</taxon>
        <taxon>Pterygota</taxon>
        <taxon>Neoptera</taxon>
        <taxon>Endopterygota</taxon>
        <taxon>Hymenoptera</taxon>
        <taxon>Apocrita</taxon>
        <taxon>Proctotrupomorpha</taxon>
        <taxon>Chalcidoidea</taxon>
        <taxon>Agaonidae</taxon>
        <taxon>Agaoninae</taxon>
        <taxon>Ceratosolen</taxon>
    </lineage>
</organism>
<evidence type="ECO:0000313" key="3">
    <source>
        <dbReference type="RefSeq" id="XP_011495266.1"/>
    </source>
</evidence>
<feature type="coiled-coil region" evidence="1">
    <location>
        <begin position="304"/>
        <end position="331"/>
    </location>
</feature>
<accession>A0AAJ6YCS7</accession>
<dbReference type="KEGG" id="csol:105360156"/>
<proteinExistence type="predicted"/>
<dbReference type="PANTHER" id="PTHR13071">
    <property type="entry name" value="MITOCHONDRIAL 28S RIBOSOMAL PROTEIN S22"/>
    <property type="match status" value="1"/>
</dbReference>
<sequence>MRLSPHRVFMKIIANNVTTAIEQVTAYDRDPAPYFFDQEVQKLLQILTRPIPEKVFRPRMNGVNITTPEYRFMTNEELEIARKESEIKMWDLLQIPPIVKIREEDIRILSKDPAIQGYTDAKHVFTDITFGVSNKYRLIVVREPNGILRTVTHTERDRLNQIYFPIPGREIEMPKMFEEEHLKLILDREDYEFILDRACVQFNPDNSEYHRVTQRTYDEVNKKQKYDKLRSTRHYGSMIFYLAWSKNLNNLLLENIETGKIEDGALAIKLYYILNVKQKENLKNNDVDIIEDFIKNETNMNSKLVKALENYKQISEAREKLQSNIEKIHQNAEINN</sequence>
<keyword evidence="3" id="KW-0689">Ribosomal protein</keyword>
<dbReference type="GO" id="GO:0003735">
    <property type="term" value="F:structural constituent of ribosome"/>
    <property type="evidence" value="ECO:0007669"/>
    <property type="project" value="TreeGrafter"/>
</dbReference>
<dbReference type="PANTHER" id="PTHR13071:SF4">
    <property type="entry name" value="SMALL RIBOSOMAL SUBUNIT PROTEIN MS22"/>
    <property type="match status" value="1"/>
</dbReference>
<dbReference type="CTD" id="56945"/>
<gene>
    <name evidence="3" type="primary">LOC105360156</name>
</gene>
<dbReference type="RefSeq" id="XP_011495266.1">
    <property type="nucleotide sequence ID" value="XM_011496964.1"/>
</dbReference>
<dbReference type="Proteomes" id="UP000695007">
    <property type="component" value="Unplaced"/>
</dbReference>
<evidence type="ECO:0000313" key="2">
    <source>
        <dbReference type="Proteomes" id="UP000695007"/>
    </source>
</evidence>
<reference evidence="3" key="1">
    <citation type="submission" date="2025-08" db="UniProtKB">
        <authorList>
            <consortium name="RefSeq"/>
        </authorList>
    </citation>
    <scope>IDENTIFICATION</scope>
</reference>
<evidence type="ECO:0000256" key="1">
    <source>
        <dbReference type="SAM" id="Coils"/>
    </source>
</evidence>
<dbReference type="Pfam" id="PF10245">
    <property type="entry name" value="MRP-S22"/>
    <property type="match status" value="1"/>
</dbReference>
<keyword evidence="3" id="KW-0687">Ribonucleoprotein</keyword>
<dbReference type="AlphaFoldDB" id="A0AAJ6YCS7"/>
<keyword evidence="2" id="KW-1185">Reference proteome</keyword>
<protein>
    <submittedName>
        <fullName evidence="3">28S ribosomal protein S22, mitochondrial</fullName>
    </submittedName>
</protein>
<dbReference type="GeneID" id="105360156"/>
<dbReference type="GO" id="GO:0005763">
    <property type="term" value="C:mitochondrial small ribosomal subunit"/>
    <property type="evidence" value="ECO:0007669"/>
    <property type="project" value="TreeGrafter"/>
</dbReference>
<dbReference type="InterPro" id="IPR019374">
    <property type="entry name" value="Ribosomal_mS22"/>
</dbReference>
<keyword evidence="1" id="KW-0175">Coiled coil</keyword>
<name>A0AAJ6YCS7_9HYME</name>